<keyword evidence="2" id="KW-1185">Reference proteome</keyword>
<dbReference type="EMBL" id="JARBHB010000003">
    <property type="protein sequence ID" value="KAJ8889484.1"/>
    <property type="molecule type" value="Genomic_DNA"/>
</dbReference>
<evidence type="ECO:0000313" key="2">
    <source>
        <dbReference type="Proteomes" id="UP001159363"/>
    </source>
</evidence>
<reference evidence="1 2" key="1">
    <citation type="submission" date="2023-02" db="EMBL/GenBank/DDBJ databases">
        <title>LHISI_Scaffold_Assembly.</title>
        <authorList>
            <person name="Stuart O.P."/>
            <person name="Cleave R."/>
            <person name="Magrath M.J.L."/>
            <person name="Mikheyev A.S."/>
        </authorList>
    </citation>
    <scope>NUCLEOTIDE SEQUENCE [LARGE SCALE GENOMIC DNA]</scope>
    <source>
        <strain evidence="1">Daus_M_001</strain>
        <tissue evidence="1">Leg muscle</tissue>
    </source>
</reference>
<accession>A0ABQ9HYM7</accession>
<dbReference type="Proteomes" id="UP001159363">
    <property type="component" value="Chromosome 3"/>
</dbReference>
<protein>
    <submittedName>
        <fullName evidence="1">Uncharacterized protein</fullName>
    </submittedName>
</protein>
<comment type="caution">
    <text evidence="1">The sequence shown here is derived from an EMBL/GenBank/DDBJ whole genome shotgun (WGS) entry which is preliminary data.</text>
</comment>
<organism evidence="1 2">
    <name type="scientific">Dryococelus australis</name>
    <dbReference type="NCBI Taxonomy" id="614101"/>
    <lineage>
        <taxon>Eukaryota</taxon>
        <taxon>Metazoa</taxon>
        <taxon>Ecdysozoa</taxon>
        <taxon>Arthropoda</taxon>
        <taxon>Hexapoda</taxon>
        <taxon>Insecta</taxon>
        <taxon>Pterygota</taxon>
        <taxon>Neoptera</taxon>
        <taxon>Polyneoptera</taxon>
        <taxon>Phasmatodea</taxon>
        <taxon>Verophasmatodea</taxon>
        <taxon>Anareolatae</taxon>
        <taxon>Phasmatidae</taxon>
        <taxon>Eurycanthinae</taxon>
        <taxon>Dryococelus</taxon>
    </lineage>
</organism>
<name>A0ABQ9HYM7_9NEOP</name>
<gene>
    <name evidence="1" type="ORF">PR048_008983</name>
</gene>
<sequence>MLAALNPARASKSKYARRRIQNRCILTSQPHVRRATVLLSTGTAYNVFRLRDGGCADKARPSRHERRLSAALSYSRVNQPVVLLYSFFQRIWWK</sequence>
<evidence type="ECO:0000313" key="1">
    <source>
        <dbReference type="EMBL" id="KAJ8889484.1"/>
    </source>
</evidence>
<proteinExistence type="predicted"/>